<dbReference type="AlphaFoldDB" id="A0A2G8RDP0"/>
<evidence type="ECO:0008006" key="3">
    <source>
        <dbReference type="Google" id="ProtNLM"/>
    </source>
</evidence>
<protein>
    <recommendedName>
        <fullName evidence="3">HMA domain-containing protein</fullName>
    </recommendedName>
</protein>
<accession>A0A2G8RDP0</accession>
<name>A0A2G8RDP0_9RHOB</name>
<reference evidence="1 2" key="1">
    <citation type="submission" date="2013-09" db="EMBL/GenBank/DDBJ databases">
        <title>Genome sequencing of Phaeobacter antarcticus sp. nov. SM1211.</title>
        <authorList>
            <person name="Zhang X.-Y."/>
            <person name="Liu C."/>
            <person name="Chen X.-L."/>
            <person name="Xie B.-B."/>
            <person name="Qin Q.-L."/>
            <person name="Rong J.-C."/>
            <person name="Zhang Y.-Z."/>
        </authorList>
    </citation>
    <scope>NUCLEOTIDE SEQUENCE [LARGE SCALE GENOMIC DNA]</scope>
    <source>
        <strain evidence="1 2">SM1211</strain>
    </source>
</reference>
<proteinExistence type="predicted"/>
<keyword evidence="2" id="KW-1185">Reference proteome</keyword>
<evidence type="ECO:0000313" key="1">
    <source>
        <dbReference type="EMBL" id="PIL19695.1"/>
    </source>
</evidence>
<comment type="caution">
    <text evidence="1">The sequence shown here is derived from an EMBL/GenBank/DDBJ whole genome shotgun (WGS) entry which is preliminary data.</text>
</comment>
<dbReference type="EMBL" id="AWWI01000091">
    <property type="protein sequence ID" value="PIL19695.1"/>
    <property type="molecule type" value="Genomic_DNA"/>
</dbReference>
<sequence>MAADPDAKVSCDLTAPIVGVDSTLDETALAAAISAAGFVSEKLAEVR</sequence>
<organism evidence="1 2">
    <name type="scientific">Puniceibacterium antarcticum</name>
    <dbReference type="NCBI Taxonomy" id="1206336"/>
    <lineage>
        <taxon>Bacteria</taxon>
        <taxon>Pseudomonadati</taxon>
        <taxon>Pseudomonadota</taxon>
        <taxon>Alphaproteobacteria</taxon>
        <taxon>Rhodobacterales</taxon>
        <taxon>Paracoccaceae</taxon>
        <taxon>Puniceibacterium</taxon>
    </lineage>
</organism>
<evidence type="ECO:0000313" key="2">
    <source>
        <dbReference type="Proteomes" id="UP000231259"/>
    </source>
</evidence>
<gene>
    <name evidence="1" type="ORF">P775_13320</name>
</gene>
<dbReference type="Proteomes" id="UP000231259">
    <property type="component" value="Unassembled WGS sequence"/>
</dbReference>